<dbReference type="STRING" id="1300341.I595_398"/>
<sequence length="136" mass="16117">MEERCSNLLRARPEIKTTQIHIGMSDDERFQNQTLRPILKMQNGLFLAMFKNYIAKYKNTYYELSLEKRLAYIDNAVQRNMKFRNSLKGVIIGQFTLEEYETYIANSSALNKRMMGMVIKRLKDQMQLFEKAPLAY</sequence>
<dbReference type="PATRIC" id="fig|1300341.3.peg.398"/>
<proteinExistence type="predicted"/>
<comment type="caution">
    <text evidence="1">The sequence shown here is derived from an EMBL/GenBank/DDBJ whole genome shotgun (WGS) entry which is preliminary data.</text>
</comment>
<protein>
    <recommendedName>
        <fullName evidence="3">Glyoxalase</fullName>
    </recommendedName>
</protein>
<dbReference type="Proteomes" id="UP000050280">
    <property type="component" value="Unassembled WGS sequence"/>
</dbReference>
<dbReference type="AlphaFoldDB" id="A0A0P7AIS5"/>
<name>A0A0P7AIS5_9FLAO</name>
<keyword evidence="2" id="KW-1185">Reference proteome</keyword>
<accession>A0A0P7AIS5</accession>
<evidence type="ECO:0008006" key="3">
    <source>
        <dbReference type="Google" id="ProtNLM"/>
    </source>
</evidence>
<dbReference type="EMBL" id="LDJX01000001">
    <property type="protein sequence ID" value="KPM33495.1"/>
    <property type="molecule type" value="Genomic_DNA"/>
</dbReference>
<evidence type="ECO:0000313" key="2">
    <source>
        <dbReference type="Proteomes" id="UP000050280"/>
    </source>
</evidence>
<organism evidence="1 2">
    <name type="scientific">Croceitalea dokdonensis DOKDO 023</name>
    <dbReference type="NCBI Taxonomy" id="1300341"/>
    <lineage>
        <taxon>Bacteria</taxon>
        <taxon>Pseudomonadati</taxon>
        <taxon>Bacteroidota</taxon>
        <taxon>Flavobacteriia</taxon>
        <taxon>Flavobacteriales</taxon>
        <taxon>Flavobacteriaceae</taxon>
        <taxon>Croceitalea</taxon>
    </lineage>
</organism>
<dbReference type="RefSeq" id="WP_054557674.1">
    <property type="nucleotide sequence ID" value="NZ_LDJX01000001.1"/>
</dbReference>
<gene>
    <name evidence="1" type="ORF">I595_398</name>
</gene>
<reference evidence="1 2" key="1">
    <citation type="submission" date="2015-09" db="EMBL/GenBank/DDBJ databases">
        <title>Genome sequence of the marine flavobacterium Croceitalea dokdonensis DOKDO 023 that contains proton- and sodium-pumping rhodopsins.</title>
        <authorList>
            <person name="Kwon S.-K."/>
            <person name="Lee H.K."/>
            <person name="Kwak M.-J."/>
            <person name="Kim J.F."/>
        </authorList>
    </citation>
    <scope>NUCLEOTIDE SEQUENCE [LARGE SCALE GENOMIC DNA]</scope>
    <source>
        <strain evidence="1 2">DOKDO 023</strain>
    </source>
</reference>
<dbReference type="OrthoDB" id="1271679at2"/>
<evidence type="ECO:0000313" key="1">
    <source>
        <dbReference type="EMBL" id="KPM33495.1"/>
    </source>
</evidence>